<gene>
    <name evidence="1" type="ORF">MCHLO_01702</name>
</gene>
<evidence type="ECO:0000313" key="1">
    <source>
        <dbReference type="EMBL" id="GAT44060.1"/>
    </source>
</evidence>
<protein>
    <submittedName>
        <fullName evidence="1">Uncharacterized protein</fullName>
    </submittedName>
</protein>
<proteinExistence type="predicted"/>
<dbReference type="EMBL" id="DF839573">
    <property type="protein sequence ID" value="GAT44060.1"/>
    <property type="molecule type" value="Genomic_DNA"/>
</dbReference>
<reference evidence="1" key="1">
    <citation type="submission" date="2014-09" db="EMBL/GenBank/DDBJ databases">
        <title>Genome sequence of the luminous mushroom Mycena chlorophos for searching fungal bioluminescence genes.</title>
        <authorList>
            <person name="Tanaka Y."/>
            <person name="Kasuga D."/>
            <person name="Oba Y."/>
            <person name="Hase S."/>
            <person name="Sato K."/>
            <person name="Oba Y."/>
            <person name="Sakakibara Y."/>
        </authorList>
    </citation>
    <scope>NUCLEOTIDE SEQUENCE</scope>
</reference>
<accession>A0ABQ0KYP6</accession>
<organism evidence="1 2">
    <name type="scientific">Mycena chlorophos</name>
    <name type="common">Agaric fungus</name>
    <name type="synonym">Agaricus chlorophos</name>
    <dbReference type="NCBI Taxonomy" id="658473"/>
    <lineage>
        <taxon>Eukaryota</taxon>
        <taxon>Fungi</taxon>
        <taxon>Dikarya</taxon>
        <taxon>Basidiomycota</taxon>
        <taxon>Agaricomycotina</taxon>
        <taxon>Agaricomycetes</taxon>
        <taxon>Agaricomycetidae</taxon>
        <taxon>Agaricales</taxon>
        <taxon>Marasmiineae</taxon>
        <taxon>Mycenaceae</taxon>
        <taxon>Mycena</taxon>
    </lineage>
</organism>
<keyword evidence="2" id="KW-1185">Reference proteome</keyword>
<evidence type="ECO:0000313" key="2">
    <source>
        <dbReference type="Proteomes" id="UP000815677"/>
    </source>
</evidence>
<sequence>MVDYWVMESYEGASNRKQMTDALTSERDRLYSEFYILKSITDVSDALKHGRLAEISRHRDVANVEQLKMSKSFFNAPFGEGVFAEAVDFFLELDEGVVFSARRDLKKAKEFWIEKLNQG</sequence>
<dbReference type="Proteomes" id="UP000815677">
    <property type="component" value="Unassembled WGS sequence"/>
</dbReference>
<name>A0ABQ0KYP6_MYCCL</name>